<sequence length="505" mass="54310">MSNQLSTGDFHSTESQQVDVVPSTQDLPLSSQSSPVLRIPGWPKRPLSLTQTRTARFISVALDVVLLIFALLFLALALGALAVSGRRIGDESGGLIEEATKLGPTVFPIVFSALIGRALKTIGRFKSETGIEISVGRRITVMLPKATMLVSRCIFISNHSHGRSLGNVSSWRPGFFEDIIPGKPDFAQFYQHTLYGHWPLGFLYTYYVLYEGYDMKVNRTSDLPFSMSSSLAAALMQDVETKSGPRDAWALDFWGLSALDMLNDVNGNIGWSPTLVELFMNDTSTIPVYRANGLMQNEPNIDLARTEPDTLSKRATVLINSAINSYHGFAGALPSLESGDYGPPHIPADGLLTASAAHNVTTPAVGIDQAPDYIGAIAVGGGAFVATSTEASVTQKIPIYKADYAWVAVLVISSLALIFTVLVGMIMGLRTRGPDVFDPVMGLTYNNSSLGLPNPGSTLDANTRAKLLRGMRVRLGDVAGEESVGMVGVGRTPEVEPLVPGRLYE</sequence>
<keyword evidence="2" id="KW-0472">Membrane</keyword>
<gene>
    <name evidence="3" type="ORF">N8I77_002479</name>
</gene>
<keyword evidence="2" id="KW-0812">Transmembrane</keyword>
<evidence type="ECO:0000256" key="2">
    <source>
        <dbReference type="SAM" id="Phobius"/>
    </source>
</evidence>
<evidence type="ECO:0000313" key="3">
    <source>
        <dbReference type="EMBL" id="KAK2615747.1"/>
    </source>
</evidence>
<dbReference type="Proteomes" id="UP001265746">
    <property type="component" value="Unassembled WGS sequence"/>
</dbReference>
<feature type="region of interest" description="Disordered" evidence="1">
    <location>
        <begin position="1"/>
        <end position="32"/>
    </location>
</feature>
<comment type="caution">
    <text evidence="3">The sequence shown here is derived from an EMBL/GenBank/DDBJ whole genome shotgun (WGS) entry which is preliminary data.</text>
</comment>
<name>A0AAD9STG6_PHOAM</name>
<evidence type="ECO:0000313" key="4">
    <source>
        <dbReference type="Proteomes" id="UP001265746"/>
    </source>
</evidence>
<proteinExistence type="predicted"/>
<dbReference type="AlphaFoldDB" id="A0AAD9STG6"/>
<organism evidence="3 4">
    <name type="scientific">Phomopsis amygdali</name>
    <name type="common">Fusicoccum amygdali</name>
    <dbReference type="NCBI Taxonomy" id="1214568"/>
    <lineage>
        <taxon>Eukaryota</taxon>
        <taxon>Fungi</taxon>
        <taxon>Dikarya</taxon>
        <taxon>Ascomycota</taxon>
        <taxon>Pezizomycotina</taxon>
        <taxon>Sordariomycetes</taxon>
        <taxon>Sordariomycetidae</taxon>
        <taxon>Diaporthales</taxon>
        <taxon>Diaporthaceae</taxon>
        <taxon>Diaporthe</taxon>
    </lineage>
</organism>
<feature type="transmembrane region" description="Helical" evidence="2">
    <location>
        <begin position="404"/>
        <end position="429"/>
    </location>
</feature>
<evidence type="ECO:0000256" key="1">
    <source>
        <dbReference type="SAM" id="MobiDB-lite"/>
    </source>
</evidence>
<protein>
    <submittedName>
        <fullName evidence="3">Uncharacterized protein</fullName>
    </submittedName>
</protein>
<feature type="transmembrane region" description="Helical" evidence="2">
    <location>
        <begin position="57"/>
        <end position="82"/>
    </location>
</feature>
<reference evidence="3" key="1">
    <citation type="submission" date="2023-06" db="EMBL/GenBank/DDBJ databases">
        <authorList>
            <person name="Noh H."/>
        </authorList>
    </citation>
    <scope>NUCLEOTIDE SEQUENCE</scope>
    <source>
        <strain evidence="3">DUCC20226</strain>
    </source>
</reference>
<accession>A0AAD9STG6</accession>
<keyword evidence="4" id="KW-1185">Reference proteome</keyword>
<dbReference type="EMBL" id="JAUJFL010000001">
    <property type="protein sequence ID" value="KAK2615747.1"/>
    <property type="molecule type" value="Genomic_DNA"/>
</dbReference>
<keyword evidence="2" id="KW-1133">Transmembrane helix</keyword>
<feature type="transmembrane region" description="Helical" evidence="2">
    <location>
        <begin position="102"/>
        <end position="119"/>
    </location>
</feature>